<dbReference type="AlphaFoldDB" id="A0A4V1N203"/>
<feature type="chain" id="PRO_5020718890" evidence="1">
    <location>
        <begin position="20"/>
        <end position="464"/>
    </location>
</feature>
<organism evidence="2 3">
    <name type="scientific">Flavobacterium amnicola</name>
    <dbReference type="NCBI Taxonomy" id="2506422"/>
    <lineage>
        <taxon>Bacteria</taxon>
        <taxon>Pseudomonadati</taxon>
        <taxon>Bacteroidota</taxon>
        <taxon>Flavobacteriia</taxon>
        <taxon>Flavobacteriales</taxon>
        <taxon>Flavobacteriaceae</taxon>
        <taxon>Flavobacterium</taxon>
    </lineage>
</organism>
<reference evidence="3" key="1">
    <citation type="submission" date="2019-01" db="EMBL/GenBank/DDBJ databases">
        <title>Cytophagaceae bacterium strain CAR-16.</title>
        <authorList>
            <person name="Chen W.-M."/>
        </authorList>
    </citation>
    <scope>NUCLEOTIDE SEQUENCE [LARGE SCALE GENOMIC DNA]</scope>
    <source>
        <strain evidence="3">LLJ-11</strain>
    </source>
</reference>
<evidence type="ECO:0000256" key="1">
    <source>
        <dbReference type="SAM" id="SignalP"/>
    </source>
</evidence>
<sequence>MIKNYYFIILLLASFSNFAQKVIAEVNFSKEKVPLEFVYLPNLDHLVVQSGQKTKKVYGNIIKDVSSYDTAGFVEKIISNDTLVNCVFSPIESAFLIAKKPVGNNFPEEYKLVLDGQSTKYFKLKSGFRYFNDIYGFNISNQKNEYKIDLQNDDLNLEVLDIFSNRTQKYKLEKPNLSRLENKVTTTYKEGLNFDVRINEDNIGIITKSINKNYKSATLYRTIYDLSGVRINDLSYIVSVPSHYLIYSNNGGGVITQNGEESRISDLAINNFVIDKETGDLFVYGLYGNEGKSANYLKNIPLGVYVFKFDKRGKQVWESTQEIADITGFNQLQEIQNIQLSLKIRKNDVLVSVSSVANEGYLDFIILDLINGEKVNNGKLKVVRSDKKAEENIIKTAELEFSEIQNKNLDKETIIASQINNEIMLYLKSASSNKRLFFKTFISKKGFWLVETDSLGYYKIMFFS</sequence>
<dbReference type="Proteomes" id="UP000290283">
    <property type="component" value="Unassembled WGS sequence"/>
</dbReference>
<keyword evidence="1" id="KW-0732">Signal</keyword>
<proteinExistence type="predicted"/>
<comment type="caution">
    <text evidence="2">The sequence shown here is derived from an EMBL/GenBank/DDBJ whole genome shotgun (WGS) entry which is preliminary data.</text>
</comment>
<accession>A0A4V1N203</accession>
<dbReference type="OrthoDB" id="1298127at2"/>
<dbReference type="EMBL" id="SBKO01000002">
    <property type="protein sequence ID" value="RXR19308.1"/>
    <property type="molecule type" value="Genomic_DNA"/>
</dbReference>
<gene>
    <name evidence="2" type="ORF">EQG63_07650</name>
</gene>
<name>A0A4V1N203_9FLAO</name>
<dbReference type="RefSeq" id="WP_129435766.1">
    <property type="nucleotide sequence ID" value="NZ_SBKO01000002.1"/>
</dbReference>
<evidence type="ECO:0000313" key="2">
    <source>
        <dbReference type="EMBL" id="RXR19308.1"/>
    </source>
</evidence>
<feature type="signal peptide" evidence="1">
    <location>
        <begin position="1"/>
        <end position="19"/>
    </location>
</feature>
<keyword evidence="3" id="KW-1185">Reference proteome</keyword>
<protein>
    <submittedName>
        <fullName evidence="2">Uncharacterized protein</fullName>
    </submittedName>
</protein>
<evidence type="ECO:0000313" key="3">
    <source>
        <dbReference type="Proteomes" id="UP000290283"/>
    </source>
</evidence>